<dbReference type="Pfam" id="PF12814">
    <property type="entry name" value="Mcp5_PH"/>
    <property type="match status" value="1"/>
</dbReference>
<keyword evidence="1" id="KW-0175">Coiled coil</keyword>
<dbReference type="Gene3D" id="2.30.29.30">
    <property type="entry name" value="Pleckstrin-homology domain (PH domain)/Phosphotyrosine-binding domain (PTB)"/>
    <property type="match status" value="1"/>
</dbReference>
<evidence type="ECO:0000259" key="2">
    <source>
        <dbReference type="PROSITE" id="PS50003"/>
    </source>
</evidence>
<dbReference type="Proteomes" id="UP001162131">
    <property type="component" value="Unassembled WGS sequence"/>
</dbReference>
<feature type="coiled-coil region" evidence="1">
    <location>
        <begin position="481"/>
        <end position="508"/>
    </location>
</feature>
<comment type="caution">
    <text evidence="3">The sequence shown here is derived from an EMBL/GenBank/DDBJ whole genome shotgun (WGS) entry which is preliminary data.</text>
</comment>
<dbReference type="EMBL" id="CAJZBQ010000010">
    <property type="protein sequence ID" value="CAG9313170.1"/>
    <property type="molecule type" value="Genomic_DNA"/>
</dbReference>
<dbReference type="GO" id="GO:0005543">
    <property type="term" value="F:phospholipid binding"/>
    <property type="evidence" value="ECO:0007669"/>
    <property type="project" value="InterPro"/>
</dbReference>
<name>A0AAU9IH68_9CILI</name>
<proteinExistence type="predicted"/>
<protein>
    <recommendedName>
        <fullName evidence="2">PH domain-containing protein</fullName>
    </recommendedName>
</protein>
<dbReference type="GO" id="GO:0032065">
    <property type="term" value="P:maintenance of protein location in cell cortex"/>
    <property type="evidence" value="ECO:0007669"/>
    <property type="project" value="InterPro"/>
</dbReference>
<dbReference type="SUPFAM" id="SSF50729">
    <property type="entry name" value="PH domain-like"/>
    <property type="match status" value="1"/>
</dbReference>
<dbReference type="AlphaFoldDB" id="A0AAU9IH68"/>
<evidence type="ECO:0000313" key="3">
    <source>
        <dbReference type="EMBL" id="CAG9313170.1"/>
    </source>
</evidence>
<dbReference type="GO" id="GO:0005938">
    <property type="term" value="C:cell cortex"/>
    <property type="evidence" value="ECO:0007669"/>
    <property type="project" value="InterPro"/>
</dbReference>
<dbReference type="InterPro" id="IPR024774">
    <property type="entry name" value="PH_dom-Mcp5-type"/>
</dbReference>
<keyword evidence="4" id="KW-1185">Reference proteome</keyword>
<accession>A0AAU9IH68</accession>
<gene>
    <name evidence="3" type="ORF">BSTOLATCC_MIC8445</name>
</gene>
<organism evidence="3 4">
    <name type="scientific">Blepharisma stoltei</name>
    <dbReference type="NCBI Taxonomy" id="1481888"/>
    <lineage>
        <taxon>Eukaryota</taxon>
        <taxon>Sar</taxon>
        <taxon>Alveolata</taxon>
        <taxon>Ciliophora</taxon>
        <taxon>Postciliodesmatophora</taxon>
        <taxon>Heterotrichea</taxon>
        <taxon>Heterotrichida</taxon>
        <taxon>Blepharismidae</taxon>
        <taxon>Blepharisma</taxon>
    </lineage>
</organism>
<evidence type="ECO:0000313" key="4">
    <source>
        <dbReference type="Proteomes" id="UP001162131"/>
    </source>
</evidence>
<dbReference type="InterPro" id="IPR011993">
    <property type="entry name" value="PH-like_dom_sf"/>
</dbReference>
<dbReference type="SMART" id="SM00233">
    <property type="entry name" value="PH"/>
    <property type="match status" value="1"/>
</dbReference>
<dbReference type="InterPro" id="IPR001849">
    <property type="entry name" value="PH_domain"/>
</dbReference>
<feature type="coiled-coil region" evidence="1">
    <location>
        <begin position="195"/>
        <end position="250"/>
    </location>
</feature>
<sequence length="514" mass="59289">MLGTVNHDISVISSAYEEFVKSGSSLYKENISSDSKRYVWLDPKSQELRWINKKSSSKSKYNRISINHIHQIIDLQEDQNYGFQLETNKHSVSFWAQSKEDRDIWTQIINDVIAGSTGQKNCHKNISLNKSDVLQKFGGKSPMSSEEILENLAHLLGIYSYNELYQKIKSLLDQDELMISALHGQKSEKNESPEVASLINQIEMLQEKAVELEAKKQKFDTQTYTIQNLQDLLQYERKEIQEKTNKLEEEAWKRDQAIADSASYKSERDFVELRNYQIEVLLEMLKETNQRNIELLQGVQCKVKFHKEYEDRTIFVSENFEKLIFRPSSGFSTLREVVYFSEILNISVPQKPDLHLYVTMQLNCIGSRTSISVPQENARVLGIISNLYNESKSVKQKSVEEETVMKFRENCSLIDLQLRIIEKFIKYYKSTLTSSLFDVKNGLSPTQSMLASEIAVLGDVTNTIVPSVISKECADYLNKDRVEILEKMNELNASIANCNREAEEMLDAKILKDK</sequence>
<dbReference type="PROSITE" id="PS50003">
    <property type="entry name" value="PH_DOMAIN"/>
    <property type="match status" value="1"/>
</dbReference>
<reference evidence="3" key="1">
    <citation type="submission" date="2021-09" db="EMBL/GenBank/DDBJ databases">
        <authorList>
            <consortium name="AG Swart"/>
            <person name="Singh M."/>
            <person name="Singh A."/>
            <person name="Seah K."/>
            <person name="Emmerich C."/>
        </authorList>
    </citation>
    <scope>NUCLEOTIDE SEQUENCE</scope>
    <source>
        <strain evidence="3">ATCC30299</strain>
    </source>
</reference>
<evidence type="ECO:0000256" key="1">
    <source>
        <dbReference type="SAM" id="Coils"/>
    </source>
</evidence>
<feature type="domain" description="PH" evidence="2">
    <location>
        <begin position="18"/>
        <end position="114"/>
    </location>
</feature>